<dbReference type="Proteomes" id="UP000830768">
    <property type="component" value="Chromosome 8"/>
</dbReference>
<protein>
    <submittedName>
        <fullName evidence="1">Uncharacterized protein</fullName>
    </submittedName>
</protein>
<name>A0ACD3ZA18_FUSSC</name>
<organism evidence="1 2">
    <name type="scientific">Fusarium solani subsp. cucurbitae</name>
    <name type="common">Neocosmosporum cucurbitae</name>
    <dbReference type="NCBI Taxonomy" id="2747967"/>
    <lineage>
        <taxon>Eukaryota</taxon>
        <taxon>Fungi</taxon>
        <taxon>Dikarya</taxon>
        <taxon>Ascomycota</taxon>
        <taxon>Pezizomycotina</taxon>
        <taxon>Sordariomycetes</taxon>
        <taxon>Hypocreomycetidae</taxon>
        <taxon>Hypocreales</taxon>
        <taxon>Nectriaceae</taxon>
        <taxon>Fusarium</taxon>
        <taxon>Fusarium solani species complex</taxon>
    </lineage>
</organism>
<dbReference type="EMBL" id="CP090036">
    <property type="protein sequence ID" value="UPK97977.1"/>
    <property type="molecule type" value="Genomic_DNA"/>
</dbReference>
<sequence length="254" mass="27587">MPQPSTTTNPSIQAMVLVTVKMAAKFSLSNPTRPIRVGVVLMNGVTELLNIAPVGMLHGLSKDFVESFPDELLAPSLKAQAVDFKFHWVSEAGEAAHSRLSGGMSILPMDSFQSCPSLDIVLVGTHNFGYTPNAAELAFIRKCWDECSAFLTVSGGVQVPLLAGLLEGKTATGPRSMLGMLRREAPGTNWVERRWARDGRLWTSGALLNGTDLLNAFAHEYWGKGEVGSLVGVLSRMGAWPSREVEYQDVLWKV</sequence>
<evidence type="ECO:0000313" key="1">
    <source>
        <dbReference type="EMBL" id="UPK97977.1"/>
    </source>
</evidence>
<gene>
    <name evidence="1" type="ORF">LCI18_008912</name>
</gene>
<reference evidence="1" key="1">
    <citation type="submission" date="2021-11" db="EMBL/GenBank/DDBJ databases">
        <title>Fusarium solani-melongenae Genome sequencing and assembly.</title>
        <authorList>
            <person name="Xie S."/>
            <person name="Huang L."/>
            <person name="Zhang X."/>
        </authorList>
    </citation>
    <scope>NUCLEOTIDE SEQUENCE</scope>
    <source>
        <strain evidence="1">CRI 24-3</strain>
    </source>
</reference>
<accession>A0ACD3ZA18</accession>
<proteinExistence type="predicted"/>
<evidence type="ECO:0000313" key="2">
    <source>
        <dbReference type="Proteomes" id="UP000830768"/>
    </source>
</evidence>
<keyword evidence="2" id="KW-1185">Reference proteome</keyword>